<dbReference type="GO" id="GO:0005634">
    <property type="term" value="C:nucleus"/>
    <property type="evidence" value="ECO:0007669"/>
    <property type="project" value="UniProtKB-SubCell"/>
</dbReference>
<feature type="domain" description="EVE" evidence="6">
    <location>
        <begin position="1"/>
        <end position="131"/>
    </location>
</feature>
<evidence type="ECO:0000256" key="4">
    <source>
        <dbReference type="ARBA" id="ARBA00023242"/>
    </source>
</evidence>
<dbReference type="InterPro" id="IPR015947">
    <property type="entry name" value="PUA-like_sf"/>
</dbReference>
<dbReference type="Gene3D" id="3.10.590.10">
    <property type="entry name" value="ph1033 like domains"/>
    <property type="match status" value="1"/>
</dbReference>
<feature type="region of interest" description="Disordered" evidence="5">
    <location>
        <begin position="51"/>
        <end position="73"/>
    </location>
</feature>
<comment type="function">
    <text evidence="1">Specifically binds 5-hydroxymethylcytosine (5hmC), suggesting that it acts as a specific reader of 5hmC.</text>
</comment>
<evidence type="ECO:0000313" key="8">
    <source>
        <dbReference type="Proteomes" id="UP000557315"/>
    </source>
</evidence>
<name>A0A7K6F6A3_9CORV</name>
<dbReference type="AlphaFoldDB" id="A0A7K6F6A3"/>
<comment type="caution">
    <text evidence="7">The sequence shown here is derived from an EMBL/GenBank/DDBJ whole genome shotgun (WGS) entry which is preliminary data.</text>
</comment>
<dbReference type="PANTHER" id="PTHR14087:SF7">
    <property type="entry name" value="THYMOCYTE NUCLEAR PROTEIN 1"/>
    <property type="match status" value="1"/>
</dbReference>
<proteinExistence type="predicted"/>
<keyword evidence="4" id="KW-0539">Nucleus</keyword>
<protein>
    <recommendedName>
        <fullName evidence="3">Thymocyte nuclear protein 1</fullName>
    </recommendedName>
</protein>
<gene>
    <name evidence="7" type="primary">Thyn1_1</name>
    <name evidence="7" type="ORF">DAPCHR_R15617</name>
</gene>
<evidence type="ECO:0000256" key="3">
    <source>
        <dbReference type="ARBA" id="ARBA00014654"/>
    </source>
</evidence>
<dbReference type="SUPFAM" id="SSF88697">
    <property type="entry name" value="PUA domain-like"/>
    <property type="match status" value="1"/>
</dbReference>
<accession>A0A7K6F6A3</accession>
<sequence>TTCWDGARNYEARNLLRFTKLGQQAFSCHSNCREPGIGAIVKIVKEAYPDHTQFDQEDPSYDSTSKKENPKRSMVDVQFVRMTKRFIRLSQIKAHHPAHKAHGGPLKNVMLFAKQCLSILPLTQEEFDFVLGLEEEKPG</sequence>
<reference evidence="7 8" key="1">
    <citation type="submission" date="2019-09" db="EMBL/GenBank/DDBJ databases">
        <title>Bird 10,000 Genomes (B10K) Project - Family phase.</title>
        <authorList>
            <person name="Zhang G."/>
        </authorList>
    </citation>
    <scope>NUCLEOTIDE SEQUENCE [LARGE SCALE GENOMIC DNA]</scope>
    <source>
        <strain evidence="7">B10K-DU-029-47</strain>
        <tissue evidence="7">Heart</tissue>
    </source>
</reference>
<organism evidence="7 8">
    <name type="scientific">Daphoenositta chrysoptera</name>
    <name type="common">varied sittella</name>
    <dbReference type="NCBI Taxonomy" id="254528"/>
    <lineage>
        <taxon>Eukaryota</taxon>
        <taxon>Metazoa</taxon>
        <taxon>Chordata</taxon>
        <taxon>Craniata</taxon>
        <taxon>Vertebrata</taxon>
        <taxon>Euteleostomi</taxon>
        <taxon>Archelosauria</taxon>
        <taxon>Archosauria</taxon>
        <taxon>Dinosauria</taxon>
        <taxon>Saurischia</taxon>
        <taxon>Theropoda</taxon>
        <taxon>Coelurosauria</taxon>
        <taxon>Aves</taxon>
        <taxon>Neognathae</taxon>
        <taxon>Neoaves</taxon>
        <taxon>Telluraves</taxon>
        <taxon>Australaves</taxon>
        <taxon>Passeriformes</taxon>
        <taxon>Corvoidea</taxon>
        <taxon>Pachycephalidae</taxon>
        <taxon>Daphoenositta</taxon>
    </lineage>
</organism>
<dbReference type="InterPro" id="IPR047197">
    <property type="entry name" value="THYN1-like_EVE"/>
</dbReference>
<evidence type="ECO:0000256" key="5">
    <source>
        <dbReference type="SAM" id="MobiDB-lite"/>
    </source>
</evidence>
<dbReference type="InterPro" id="IPR052181">
    <property type="entry name" value="5hmC_binding"/>
</dbReference>
<dbReference type="InterPro" id="IPR002740">
    <property type="entry name" value="EVE_domain"/>
</dbReference>
<feature type="non-terminal residue" evidence="7">
    <location>
        <position position="139"/>
    </location>
</feature>
<comment type="subcellular location">
    <subcellularLocation>
        <location evidence="2">Nucleus</location>
    </subcellularLocation>
</comment>
<evidence type="ECO:0000256" key="2">
    <source>
        <dbReference type="ARBA" id="ARBA00004123"/>
    </source>
</evidence>
<dbReference type="CDD" id="cd21133">
    <property type="entry name" value="EVE"/>
    <property type="match status" value="1"/>
</dbReference>
<dbReference type="PANTHER" id="PTHR14087">
    <property type="entry name" value="THYMOCYTE NUCLEAR PROTEIN 1"/>
    <property type="match status" value="1"/>
</dbReference>
<evidence type="ECO:0000313" key="7">
    <source>
        <dbReference type="EMBL" id="NWV47009.1"/>
    </source>
</evidence>
<keyword evidence="8" id="KW-1185">Reference proteome</keyword>
<evidence type="ECO:0000256" key="1">
    <source>
        <dbReference type="ARBA" id="ARBA00002530"/>
    </source>
</evidence>
<dbReference type="Proteomes" id="UP000557315">
    <property type="component" value="Unassembled WGS sequence"/>
</dbReference>
<dbReference type="EMBL" id="VZRO01001500">
    <property type="protein sequence ID" value="NWV47009.1"/>
    <property type="molecule type" value="Genomic_DNA"/>
</dbReference>
<evidence type="ECO:0000259" key="6">
    <source>
        <dbReference type="Pfam" id="PF01878"/>
    </source>
</evidence>
<dbReference type="Pfam" id="PF01878">
    <property type="entry name" value="EVE"/>
    <property type="match status" value="1"/>
</dbReference>
<feature type="non-terminal residue" evidence="7">
    <location>
        <position position="1"/>
    </location>
</feature>
<feature type="compositionally biased region" description="Basic and acidic residues" evidence="5">
    <location>
        <begin position="64"/>
        <end position="73"/>
    </location>
</feature>